<evidence type="ECO:0000313" key="4">
    <source>
        <dbReference type="Proteomes" id="UP000183760"/>
    </source>
</evidence>
<proteinExistence type="predicted"/>
<reference evidence="3 4" key="1">
    <citation type="submission" date="2016-10" db="EMBL/GenBank/DDBJ databases">
        <authorList>
            <person name="Varghese N."/>
            <person name="Submissions S."/>
        </authorList>
    </citation>
    <scope>NUCLEOTIDE SEQUENCE [LARGE SCALE GENOMIC DNA]</scope>
    <source>
        <strain evidence="3 4">DSM 16525</strain>
    </source>
</reference>
<dbReference type="Proteomes" id="UP000183760">
    <property type="component" value="Unassembled WGS sequence"/>
</dbReference>
<dbReference type="Proteomes" id="UP000321514">
    <property type="component" value="Unassembled WGS sequence"/>
</dbReference>
<feature type="region of interest" description="Disordered" evidence="1">
    <location>
        <begin position="344"/>
        <end position="430"/>
    </location>
</feature>
<sequence>MTGALVKGARRLLSLARKEQAVHRRLHRDALATLHALEVRSPEFARARARAHACIVFPSLGQGSAVLGGTWGMGEVFVRRALVGYAALARLTAGVQLGGQTSWEVILLEDAASLERLRARRTGLTLDAAVTVVKAGVAWARQPGEGASVYLSTRGGLWAGAGLGVQRLFFAPAVLTRAPALRRVLPSLAFRRERVSAEKSDGTREGAMAMAQSSKVGRKVLGVASELGHRGPGEVPGKVAERAREVARRVGTRGKRTVEQLREHVPDTRALKERAGQARAWTREQLGEHAVAIGLTTLAAGVAGAALLPVSERERRALASASAKVKSVGHSIGANPRLGRVVSSVKGVVRRRRNAGQGETSEPVATGRKTVERAAAARTARPAAKRAKKKTASAPSGRKAAGQPTAARTARPKAKSAKRKPATKKPGGTS</sequence>
<dbReference type="AlphaFoldDB" id="A0A511T9Q3"/>
<dbReference type="EMBL" id="FOIB01000010">
    <property type="protein sequence ID" value="SEU34588.1"/>
    <property type="molecule type" value="Genomic_DNA"/>
</dbReference>
<feature type="compositionally biased region" description="Basic residues" evidence="1">
    <location>
        <begin position="410"/>
        <end position="423"/>
    </location>
</feature>
<evidence type="ECO:0000256" key="1">
    <source>
        <dbReference type="SAM" id="MobiDB-lite"/>
    </source>
</evidence>
<gene>
    <name evidence="2" type="ORF">MFU01_53500</name>
    <name evidence="3" type="ORF">SAMN05443572_11085</name>
</gene>
<evidence type="ECO:0000313" key="2">
    <source>
        <dbReference type="EMBL" id="GEN10313.1"/>
    </source>
</evidence>
<organism evidence="2 5">
    <name type="scientific">Myxococcus fulvus</name>
    <dbReference type="NCBI Taxonomy" id="33"/>
    <lineage>
        <taxon>Bacteria</taxon>
        <taxon>Pseudomonadati</taxon>
        <taxon>Myxococcota</taxon>
        <taxon>Myxococcia</taxon>
        <taxon>Myxococcales</taxon>
        <taxon>Cystobacterineae</taxon>
        <taxon>Myxococcaceae</taxon>
        <taxon>Myxococcus</taxon>
    </lineage>
</organism>
<dbReference type="RefSeq" id="WP_245772527.1">
    <property type="nucleotide sequence ID" value="NZ_BJXR01000038.1"/>
</dbReference>
<evidence type="ECO:0000313" key="5">
    <source>
        <dbReference type="Proteomes" id="UP000321514"/>
    </source>
</evidence>
<keyword evidence="4" id="KW-1185">Reference proteome</keyword>
<evidence type="ECO:0000313" key="3">
    <source>
        <dbReference type="EMBL" id="SEU34588.1"/>
    </source>
</evidence>
<name>A0A511T9Q3_MYXFU</name>
<protein>
    <submittedName>
        <fullName evidence="2">Uncharacterized protein</fullName>
    </submittedName>
</protein>
<accession>A0A511T9Q3</accession>
<comment type="caution">
    <text evidence="2">The sequence shown here is derived from an EMBL/GenBank/DDBJ whole genome shotgun (WGS) entry which is preliminary data.</text>
</comment>
<dbReference type="EMBL" id="BJXR01000038">
    <property type="protein sequence ID" value="GEN10313.1"/>
    <property type="molecule type" value="Genomic_DNA"/>
</dbReference>
<reference evidence="2 5" key="2">
    <citation type="submission" date="2019-07" db="EMBL/GenBank/DDBJ databases">
        <title>Whole genome shotgun sequence of Myxococcus fulvus NBRC 100333.</title>
        <authorList>
            <person name="Hosoyama A."/>
            <person name="Uohara A."/>
            <person name="Ohji S."/>
            <person name="Ichikawa N."/>
        </authorList>
    </citation>
    <scope>NUCLEOTIDE SEQUENCE [LARGE SCALE GENOMIC DNA]</scope>
    <source>
        <strain evidence="2 5">NBRC 100333</strain>
    </source>
</reference>
<feature type="compositionally biased region" description="Low complexity" evidence="1">
    <location>
        <begin position="373"/>
        <end position="382"/>
    </location>
</feature>